<protein>
    <submittedName>
        <fullName evidence="2">Uncharacterized protein</fullName>
    </submittedName>
</protein>
<feature type="compositionally biased region" description="Low complexity" evidence="1">
    <location>
        <begin position="1"/>
        <end position="12"/>
    </location>
</feature>
<evidence type="ECO:0000313" key="3">
    <source>
        <dbReference type="Proteomes" id="UP000297280"/>
    </source>
</evidence>
<feature type="region of interest" description="Disordered" evidence="1">
    <location>
        <begin position="1"/>
        <end position="20"/>
    </location>
</feature>
<comment type="caution">
    <text evidence="2">The sequence shown here is derived from an EMBL/GenBank/DDBJ whole genome shotgun (WGS) entry which is preliminary data.</text>
</comment>
<proteinExistence type="predicted"/>
<dbReference type="EMBL" id="PQXO01000638">
    <property type="protein sequence ID" value="TGO83491.1"/>
    <property type="molecule type" value="Genomic_DNA"/>
</dbReference>
<keyword evidence="3" id="KW-1185">Reference proteome</keyword>
<reference evidence="2 3" key="1">
    <citation type="submission" date="2017-12" db="EMBL/GenBank/DDBJ databases">
        <title>Comparative genomics of Botrytis spp.</title>
        <authorList>
            <person name="Valero-Jimenez C.A."/>
            <person name="Tapia P."/>
            <person name="Veloso J."/>
            <person name="Silva-Moreno E."/>
            <person name="Staats M."/>
            <person name="Valdes J.H."/>
            <person name="Van Kan J.A.L."/>
        </authorList>
    </citation>
    <scope>NUCLEOTIDE SEQUENCE [LARGE SCALE GENOMIC DNA]</scope>
    <source>
        <strain evidence="2 3">MUCL3349</strain>
    </source>
</reference>
<name>A0A4Z1KBE6_9HELO</name>
<accession>A0A4Z1KBE6</accession>
<dbReference type="Proteomes" id="UP000297280">
    <property type="component" value="Unassembled WGS sequence"/>
</dbReference>
<dbReference type="AlphaFoldDB" id="A0A4Z1KBE6"/>
<gene>
    <name evidence="2" type="ORF">BPOR_0639g00040</name>
</gene>
<organism evidence="2 3">
    <name type="scientific">Botrytis porri</name>
    <dbReference type="NCBI Taxonomy" id="87229"/>
    <lineage>
        <taxon>Eukaryota</taxon>
        <taxon>Fungi</taxon>
        <taxon>Dikarya</taxon>
        <taxon>Ascomycota</taxon>
        <taxon>Pezizomycotina</taxon>
        <taxon>Leotiomycetes</taxon>
        <taxon>Helotiales</taxon>
        <taxon>Sclerotiniaceae</taxon>
        <taxon>Botrytis</taxon>
    </lineage>
</organism>
<evidence type="ECO:0000313" key="2">
    <source>
        <dbReference type="EMBL" id="TGO83491.1"/>
    </source>
</evidence>
<evidence type="ECO:0000256" key="1">
    <source>
        <dbReference type="SAM" id="MobiDB-lite"/>
    </source>
</evidence>
<sequence>MDRSDPIAISSSSPPPQTQRFPESIARHTIQRFSLLPIIGVESRALPIYEFADAEGERIDENIVEIGITVGEEDGARGSMDEETFLSRDVEVGGGVGGRRHVGVGAEMLLERIEGRKGTAGISESEVVTGGITFGATKSDFSLEAVGIVYFAHLGEDGAEIVNEIGEV</sequence>